<dbReference type="PROSITE" id="PS50878">
    <property type="entry name" value="RT_POL"/>
    <property type="match status" value="1"/>
</dbReference>
<reference evidence="1" key="1">
    <citation type="journal article" date="2014" name="Nat. Commun.">
        <title>The tobacco genome sequence and its comparison with those of tomato and potato.</title>
        <authorList>
            <person name="Sierro N."/>
            <person name="Battey J.N."/>
            <person name="Ouadi S."/>
            <person name="Bakaher N."/>
            <person name="Bovet L."/>
            <person name="Willig A."/>
            <person name="Goepfert S."/>
            <person name="Peitsch M.C."/>
            <person name="Ivanov N.V."/>
        </authorList>
    </citation>
    <scope>NUCLEOTIDE SEQUENCE [LARGE SCALE GENOMIC DNA]</scope>
</reference>
<dbReference type="AlphaFoldDB" id="A0A1S3Y1P4"/>
<dbReference type="Proteomes" id="UP000790787">
    <property type="component" value="Chromosome 2"/>
</dbReference>
<dbReference type="InterPro" id="IPR000477">
    <property type="entry name" value="RT_dom"/>
</dbReference>
<dbReference type="RefSeq" id="XP_016445917.2">
    <property type="nucleotide sequence ID" value="XM_016590431.2"/>
</dbReference>
<dbReference type="STRING" id="4097.A0A1S3Y1P4"/>
<name>A0A1S3Y1P4_TOBAC</name>
<dbReference type="PANTHER" id="PTHR46238:SF8">
    <property type="entry name" value="ENDONUCLEASE_EXONUCLEASE_PHOSPHATASE DOMAIN-CONTAINING PROTEIN"/>
    <property type="match status" value="1"/>
</dbReference>
<dbReference type="OrthoDB" id="1706699at2759"/>
<proteinExistence type="predicted"/>
<sequence>MVFIDFEKAYDKVPRDVLWRCLEVSGVLVAYIRVIKNMYKGAKTPVRTERGDSKYFPVEMGLHQGSARSLFLFALVLDVLTCYIQVRVPWFMLFVDDIVLIDEMRGGINARLEVWRQMLESKGFMLSRSKIKYLECKFSDERHEEEVEVKNDTQVIPKRDSFKYIRSIIQGNKEIDEDVTHCIGVGWRRRRLASGIYAIKICRLDVRENSTGW</sequence>
<keyword evidence="1" id="KW-1185">Reference proteome</keyword>
<dbReference type="GeneID" id="107771108"/>
<protein>
    <submittedName>
        <fullName evidence="2">Uncharacterized protein LOC107771108</fullName>
    </submittedName>
</protein>
<evidence type="ECO:0000313" key="2">
    <source>
        <dbReference type="RefSeq" id="XP_016445917.2"/>
    </source>
</evidence>
<accession>A0A1S3Y1P4</accession>
<reference evidence="2" key="2">
    <citation type="submission" date="2025-08" db="UniProtKB">
        <authorList>
            <consortium name="RefSeq"/>
        </authorList>
    </citation>
    <scope>IDENTIFICATION</scope>
    <source>
        <tissue evidence="2">Leaf</tissue>
    </source>
</reference>
<dbReference type="RefSeq" id="XP_016445917.1">
    <property type="nucleotide sequence ID" value="XM_016590431.1"/>
</dbReference>
<dbReference type="SUPFAM" id="SSF56672">
    <property type="entry name" value="DNA/RNA polymerases"/>
    <property type="match status" value="1"/>
</dbReference>
<organism evidence="1 2">
    <name type="scientific">Nicotiana tabacum</name>
    <name type="common">Common tobacco</name>
    <dbReference type="NCBI Taxonomy" id="4097"/>
    <lineage>
        <taxon>Eukaryota</taxon>
        <taxon>Viridiplantae</taxon>
        <taxon>Streptophyta</taxon>
        <taxon>Embryophyta</taxon>
        <taxon>Tracheophyta</taxon>
        <taxon>Spermatophyta</taxon>
        <taxon>Magnoliopsida</taxon>
        <taxon>eudicotyledons</taxon>
        <taxon>Gunneridae</taxon>
        <taxon>Pentapetalae</taxon>
        <taxon>asterids</taxon>
        <taxon>lamiids</taxon>
        <taxon>Solanales</taxon>
        <taxon>Solanaceae</taxon>
        <taxon>Nicotianoideae</taxon>
        <taxon>Nicotianeae</taxon>
        <taxon>Nicotiana</taxon>
    </lineage>
</organism>
<dbReference type="PANTHER" id="PTHR46238">
    <property type="entry name" value="REVERSE TRANSCRIPTASE DOMAIN-CONTAINING PROTEIN"/>
    <property type="match status" value="1"/>
</dbReference>
<dbReference type="Pfam" id="PF00078">
    <property type="entry name" value="RVT_1"/>
    <property type="match status" value="1"/>
</dbReference>
<dbReference type="PaxDb" id="4097-A0A1S3Y1P4"/>
<dbReference type="InterPro" id="IPR043502">
    <property type="entry name" value="DNA/RNA_pol_sf"/>
</dbReference>
<evidence type="ECO:0000313" key="1">
    <source>
        <dbReference type="Proteomes" id="UP000790787"/>
    </source>
</evidence>
<gene>
    <name evidence="2" type="primary">LOC107771108</name>
</gene>
<dbReference type="KEGG" id="nta:107771108"/>